<dbReference type="AlphaFoldDB" id="A0A0E9T5V8"/>
<sequence>MTSGSCLWQAQRCIFHSLLGILHWQICLSAACGGIR</sequence>
<reference evidence="1" key="1">
    <citation type="submission" date="2014-11" db="EMBL/GenBank/DDBJ databases">
        <authorList>
            <person name="Amaro Gonzalez C."/>
        </authorList>
    </citation>
    <scope>NUCLEOTIDE SEQUENCE</scope>
</reference>
<reference evidence="1" key="2">
    <citation type="journal article" date="2015" name="Fish Shellfish Immunol.">
        <title>Early steps in the European eel (Anguilla anguilla)-Vibrio vulnificus interaction in the gills: Role of the RtxA13 toxin.</title>
        <authorList>
            <person name="Callol A."/>
            <person name="Pajuelo D."/>
            <person name="Ebbesson L."/>
            <person name="Teles M."/>
            <person name="MacKenzie S."/>
            <person name="Amaro C."/>
        </authorList>
    </citation>
    <scope>NUCLEOTIDE SEQUENCE</scope>
</reference>
<organism evidence="1">
    <name type="scientific">Anguilla anguilla</name>
    <name type="common">European freshwater eel</name>
    <name type="synonym">Muraena anguilla</name>
    <dbReference type="NCBI Taxonomy" id="7936"/>
    <lineage>
        <taxon>Eukaryota</taxon>
        <taxon>Metazoa</taxon>
        <taxon>Chordata</taxon>
        <taxon>Craniata</taxon>
        <taxon>Vertebrata</taxon>
        <taxon>Euteleostomi</taxon>
        <taxon>Actinopterygii</taxon>
        <taxon>Neopterygii</taxon>
        <taxon>Teleostei</taxon>
        <taxon>Anguilliformes</taxon>
        <taxon>Anguillidae</taxon>
        <taxon>Anguilla</taxon>
    </lineage>
</organism>
<evidence type="ECO:0000313" key="1">
    <source>
        <dbReference type="EMBL" id="JAH48340.1"/>
    </source>
</evidence>
<proteinExistence type="predicted"/>
<protein>
    <submittedName>
        <fullName evidence="1">Uncharacterized protein</fullName>
    </submittedName>
</protein>
<dbReference type="EMBL" id="GBXM01060237">
    <property type="protein sequence ID" value="JAH48340.1"/>
    <property type="molecule type" value="Transcribed_RNA"/>
</dbReference>
<accession>A0A0E9T5V8</accession>
<name>A0A0E9T5V8_ANGAN</name>